<protein>
    <submittedName>
        <fullName evidence="1">Uncharacterized protein</fullName>
    </submittedName>
</protein>
<reference evidence="1" key="1">
    <citation type="submission" date="2021-02" db="EMBL/GenBank/DDBJ databases">
        <authorList>
            <person name="Nowell W R."/>
        </authorList>
    </citation>
    <scope>NUCLEOTIDE SEQUENCE</scope>
</reference>
<name>A0A820BN43_9BILA</name>
<accession>A0A820BN43</accession>
<dbReference type="EMBL" id="CAJOBE010016525">
    <property type="protein sequence ID" value="CAF4201303.1"/>
    <property type="molecule type" value="Genomic_DNA"/>
</dbReference>
<feature type="non-terminal residue" evidence="1">
    <location>
        <position position="1"/>
    </location>
</feature>
<evidence type="ECO:0000313" key="2">
    <source>
        <dbReference type="Proteomes" id="UP000663874"/>
    </source>
</evidence>
<evidence type="ECO:0000313" key="1">
    <source>
        <dbReference type="EMBL" id="CAF4201303.1"/>
    </source>
</evidence>
<gene>
    <name evidence="1" type="ORF">FNK824_LOCUS36275</name>
</gene>
<organism evidence="1 2">
    <name type="scientific">Rotaria sordida</name>
    <dbReference type="NCBI Taxonomy" id="392033"/>
    <lineage>
        <taxon>Eukaryota</taxon>
        <taxon>Metazoa</taxon>
        <taxon>Spiralia</taxon>
        <taxon>Gnathifera</taxon>
        <taxon>Rotifera</taxon>
        <taxon>Eurotatoria</taxon>
        <taxon>Bdelloidea</taxon>
        <taxon>Philodinida</taxon>
        <taxon>Philodinidae</taxon>
        <taxon>Rotaria</taxon>
    </lineage>
</organism>
<dbReference type="AlphaFoldDB" id="A0A820BN43"/>
<sequence>HDLIKQGDGETEKAMAFYKIHPKLKEQGRSCSGFGIPSPTSVPYSFESKIINKEEEL</sequence>
<comment type="caution">
    <text evidence="1">The sequence shown here is derived from an EMBL/GenBank/DDBJ whole genome shotgun (WGS) entry which is preliminary data.</text>
</comment>
<dbReference type="Proteomes" id="UP000663874">
    <property type="component" value="Unassembled WGS sequence"/>
</dbReference>
<proteinExistence type="predicted"/>